<dbReference type="InterPro" id="IPR015433">
    <property type="entry name" value="PI3/4_kinase"/>
</dbReference>
<evidence type="ECO:0000256" key="6">
    <source>
        <dbReference type="ARBA" id="ARBA00022777"/>
    </source>
</evidence>
<dbReference type="PROSITE" id="PS00916">
    <property type="entry name" value="PI3_4_KINASE_2"/>
    <property type="match status" value="1"/>
</dbReference>
<feature type="region of interest" description="Disordered" evidence="8">
    <location>
        <begin position="1273"/>
        <end position="1295"/>
    </location>
</feature>
<dbReference type="InterPro" id="IPR016024">
    <property type="entry name" value="ARM-type_fold"/>
</dbReference>
<evidence type="ECO:0000256" key="1">
    <source>
        <dbReference type="ARBA" id="ARBA00001686"/>
    </source>
</evidence>
<sequence>MDYLDGNLHQSLLTALAANLASTSEQDDLALLTTSFSSLEPVSNTAVNGVLSRMNGGSGAGEGELVTNDQLEGMIAFAEYSSKAEHNQAQAGQVVKLLQGIPRWSLEPALGVQASYDWAPADRLSFALTDAAFRCADSNGQAREAVIKSVQYVQAELERQARDAPGPHTISYVLPALNGLRRAIPQGHLRWTAADPQPSILSFDDPAVTHLRSIFANSSDLDLSSEEGRIALATLEKYQFVQPGLSPTLPLLASLEIQQAYWSSFLSPAKSSEARWKEMLVGSGKQTDKSAMPQQIAAEGVAQKALEIWQRVVRAIENDDELDDEVDLQPTPLLVASLTLAVTASVIARKLEPDLLGVLESVLHPESAGIDESIQVAGSQALQVIAHGFPERLTSATEIIRRFLLSPALRPSDDPSTLTPALQTATEAYSALLALPDVSSRTSAIQTLLNHLASIERQGYVPNGDSFVDAASTIGSVRRYGGDTAEVAANIVHIVSLLARKSGETSLVRLVGSTLLHYATNGSVPVQGAALIELCEIAAVSDKHAYVESLRTVTGVARTATGGDDISYQTAISALTQLASIAAKKHEELGFSFLSELLTLFGNKGAESAGSSEERTTMLLALVAVLDSYLTQVSFDASSVISSALSALFRGFWYTCLLSGFLSSPQRLSAWQRGTLLSVAQRSPPLVVGVSQDLVELEAQVQAILKSASSHSMSVEAIRGDLANGIPSQATHARSIPAPQAVFLATAYRLESLRAEAGAIAPLFLYFGVPALSGESPIGDTLKSIGDKVLSVYMARLGQQVPLHAMDSSAYIQVRTILLHTTNSSESMRSTALRFLDNILASFPSLVCNLGVVTVMLELLTVLRRACLDEFTDEYTPSFEFHSNRGNFTITLTDDYPLRNRILRNLHEHVRSWLKKGITRSPLEMQGLLQEYVDVTSDGYRMQMLNDDEMGKSVALDLVKTPPANGKYASLPAWGNWNADASTAFARTFAAKSFFGGEAQRGATNARDVLDKLEDLAEQLDKHKLHFKLSELRDLFYRGAAQVVKAQQPDFEVLRHVVSLPVRLYTEASIAVGQEIWTWIADARPELEPRVVSEVLEAWADTFEREQGLFSRTLDTDTPLNQETQFTPTDKEALNRDYLFANRLFSPMLAMLDFLQSRYQAYRYRNADLVYATLRLLLRTLEAHENWSRHPLSRELRLTLLSFGFTLIGGSRLDSIAEYNLRAKLFDAAFAWFEVRPTWSFGNNRIQIKADLQAIDNLIQAVQADSPNYDVVSSSFEDSRHAPSLPGRATASSAKEDQRLRQQLLKALLADEAERLRLWLNPLLDSKRGAVPSGETPGVEELRKLARFAWTRWPKVVVFLHDRFKLPPLLEEVVRLIRSDPLAVQDCPDALPLLVGESLSLDTRPKFRHILYWAPVPVPEALRFLFPKFGGDPILLQYALRVLEHHPVSITFFYVPQVVQALRTDELGYAERFIFETSKISQLFCHQIIWNMKANAYRGDDAEEADPMKPKLDRLVDMIVESLSGEAQDFYNREFTFFDEVTSISGKLKPFIKSPKPEKKAKIDEEMAKIKVDVGVYLPSNPDGVVVDINRTSGRPLQSHAKAPFMATFKVRRTRHTADTDDLEAQDELIDVEEGAASLRKQEYDTWQSAIFKVGDDCRQDVLALQIVAMHKNIWNSLGLDLLVTPYRVTATGPGMGVIDVIPNATSRDEMGRAKINDLLSFFKMKFGPVESADFQRARNHFIQSMAAYSVLCFIIQIKDRHNGNIMVDAKGNIVHIDFGFLFDIGPGGVKFEPSSFKLTHEMLMLMGGKDSVGYRHFKELTVKAFLAARPYAQSIVDTVALMLAAEFPSFKGEPTLERLKGRFRLDLSEKKAAEWWLTIVDDACENKRSIVYDEFQRITNGIPYVR</sequence>
<dbReference type="SMART" id="SM00145">
    <property type="entry name" value="PI3Ka"/>
    <property type="match status" value="1"/>
</dbReference>
<keyword evidence="7" id="KW-0067">ATP-binding</keyword>
<dbReference type="GO" id="GO:0005524">
    <property type="term" value="F:ATP binding"/>
    <property type="evidence" value="ECO:0007669"/>
    <property type="project" value="UniProtKB-KW"/>
</dbReference>
<dbReference type="Pfam" id="PF00454">
    <property type="entry name" value="PI3_PI4_kinase"/>
    <property type="match status" value="1"/>
</dbReference>
<gene>
    <name evidence="11" type="ORF">RHTO0S_07e02630g</name>
</gene>
<dbReference type="InterPro" id="IPR001263">
    <property type="entry name" value="PI3K_accessory_dom"/>
</dbReference>
<evidence type="ECO:0000256" key="8">
    <source>
        <dbReference type="SAM" id="MobiDB-lite"/>
    </source>
</evidence>
<keyword evidence="5" id="KW-0547">Nucleotide-binding</keyword>
<feature type="domain" description="PIK helical" evidence="10">
    <location>
        <begin position="1332"/>
        <end position="1518"/>
    </location>
</feature>
<dbReference type="EC" id="2.7.1.67" evidence="3"/>
<comment type="similarity">
    <text evidence="2">Belongs to the PI3/PI4-kinase family. Type III PI4K subfamily.</text>
</comment>
<dbReference type="GO" id="GO:0048015">
    <property type="term" value="P:phosphatidylinositol-mediated signaling"/>
    <property type="evidence" value="ECO:0007669"/>
    <property type="project" value="TreeGrafter"/>
</dbReference>
<dbReference type="InterPro" id="IPR011009">
    <property type="entry name" value="Kinase-like_dom_sf"/>
</dbReference>
<dbReference type="InterPro" id="IPR018936">
    <property type="entry name" value="PI3/4_kinase_CS"/>
</dbReference>
<proteinExistence type="inferred from homology"/>
<dbReference type="PROSITE" id="PS50290">
    <property type="entry name" value="PI3_4_KINASE_3"/>
    <property type="match status" value="1"/>
</dbReference>
<dbReference type="InterPro" id="IPR000403">
    <property type="entry name" value="PI3/4_kinase_cat_dom"/>
</dbReference>
<dbReference type="SUPFAM" id="SSF48371">
    <property type="entry name" value="ARM repeat"/>
    <property type="match status" value="2"/>
</dbReference>
<dbReference type="GO" id="GO:0004430">
    <property type="term" value="F:1-phosphatidylinositol 4-kinase activity"/>
    <property type="evidence" value="ECO:0007669"/>
    <property type="project" value="UniProtKB-EC"/>
</dbReference>
<evidence type="ECO:0000259" key="9">
    <source>
        <dbReference type="PROSITE" id="PS50290"/>
    </source>
</evidence>
<dbReference type="FunFam" id="1.25.40.70:FF:000011">
    <property type="entry name" value="Phosphatidylinositol 4-kinase alpha"/>
    <property type="match status" value="1"/>
</dbReference>
<feature type="domain" description="PI3K/PI4K catalytic" evidence="9">
    <location>
        <begin position="1626"/>
        <end position="1889"/>
    </location>
</feature>
<reference evidence="11" key="1">
    <citation type="journal article" date="2014" name="Genome Announc.">
        <title>Draft genome sequence of Rhodosporidium toruloides CECT1137, an oleaginous yeast of biotechnological interest.</title>
        <authorList>
            <person name="Morin N."/>
            <person name="Calcas X."/>
            <person name="Devillers H."/>
            <person name="Durrens P."/>
            <person name="Sherman D.J."/>
            <person name="Nicaud J.-M."/>
            <person name="Neuveglise C."/>
        </authorList>
    </citation>
    <scope>NUCLEOTIDE SEQUENCE</scope>
    <source>
        <strain evidence="11">CECT1137</strain>
    </source>
</reference>
<dbReference type="PANTHER" id="PTHR10048">
    <property type="entry name" value="PHOSPHATIDYLINOSITOL KINASE"/>
    <property type="match status" value="1"/>
</dbReference>
<evidence type="ECO:0000259" key="10">
    <source>
        <dbReference type="PROSITE" id="PS51545"/>
    </source>
</evidence>
<evidence type="ECO:0000256" key="5">
    <source>
        <dbReference type="ARBA" id="ARBA00022741"/>
    </source>
</evidence>
<evidence type="ECO:0000256" key="3">
    <source>
        <dbReference type="ARBA" id="ARBA00012169"/>
    </source>
</evidence>
<dbReference type="SMART" id="SM00146">
    <property type="entry name" value="PI3Kc"/>
    <property type="match status" value="1"/>
</dbReference>
<dbReference type="PROSITE" id="PS51545">
    <property type="entry name" value="PIK_HELICAL"/>
    <property type="match status" value="1"/>
</dbReference>
<dbReference type="Gene3D" id="1.10.1070.11">
    <property type="entry name" value="Phosphatidylinositol 3-/4-kinase, catalytic domain"/>
    <property type="match status" value="1"/>
</dbReference>
<dbReference type="SUPFAM" id="SSF56112">
    <property type="entry name" value="Protein kinase-like (PK-like)"/>
    <property type="match status" value="1"/>
</dbReference>
<dbReference type="Gene3D" id="3.30.1010.10">
    <property type="entry name" value="Phosphatidylinositol 3-kinase Catalytic Subunit, Chain A, domain 4"/>
    <property type="match status" value="1"/>
</dbReference>
<name>A0A061AYN8_RHOTO</name>
<keyword evidence="6" id="KW-0418">Kinase</keyword>
<protein>
    <recommendedName>
        <fullName evidence="3">1-phosphatidylinositol 4-kinase</fullName>
        <ecNumber evidence="3">2.7.1.67</ecNumber>
    </recommendedName>
</protein>
<dbReference type="InterPro" id="IPR036940">
    <property type="entry name" value="PI3/4_kinase_cat_sf"/>
</dbReference>
<keyword evidence="4" id="KW-0808">Transferase</keyword>
<dbReference type="Gene3D" id="1.25.40.70">
    <property type="entry name" value="Phosphatidylinositol 3-kinase, accessory domain (PIK)"/>
    <property type="match status" value="1"/>
</dbReference>
<evidence type="ECO:0000313" key="11">
    <source>
        <dbReference type="EMBL" id="CDR42656.1"/>
    </source>
</evidence>
<evidence type="ECO:0000256" key="2">
    <source>
        <dbReference type="ARBA" id="ARBA00006209"/>
    </source>
</evidence>
<dbReference type="OrthoDB" id="10264149at2759"/>
<dbReference type="Pfam" id="PF19274">
    <property type="entry name" value="PI4K_N"/>
    <property type="match status" value="1"/>
</dbReference>
<dbReference type="InterPro" id="IPR042236">
    <property type="entry name" value="PI3K_accessory_sf"/>
</dbReference>
<dbReference type="PANTHER" id="PTHR10048:SF15">
    <property type="entry name" value="PHOSPHATIDYLINOSITOL 4-KINASE ALPHA"/>
    <property type="match status" value="1"/>
</dbReference>
<dbReference type="PROSITE" id="PS00915">
    <property type="entry name" value="PI3_4_KINASE_1"/>
    <property type="match status" value="1"/>
</dbReference>
<dbReference type="GO" id="GO:0005886">
    <property type="term" value="C:plasma membrane"/>
    <property type="evidence" value="ECO:0007669"/>
    <property type="project" value="TreeGrafter"/>
</dbReference>
<dbReference type="InterPro" id="IPR045495">
    <property type="entry name" value="PI4K_N"/>
</dbReference>
<dbReference type="FunFam" id="1.10.1070.11:FF:000012">
    <property type="entry name" value="Phosphatidylinositol 4-kinase alpha 1"/>
    <property type="match status" value="1"/>
</dbReference>
<dbReference type="GO" id="GO:0046854">
    <property type="term" value="P:phosphatidylinositol phosphate biosynthetic process"/>
    <property type="evidence" value="ECO:0007669"/>
    <property type="project" value="InterPro"/>
</dbReference>
<evidence type="ECO:0000256" key="7">
    <source>
        <dbReference type="ARBA" id="ARBA00022840"/>
    </source>
</evidence>
<dbReference type="EMBL" id="LK052942">
    <property type="protein sequence ID" value="CDR42656.1"/>
    <property type="molecule type" value="Genomic_DNA"/>
</dbReference>
<comment type="catalytic activity">
    <reaction evidence="1">
        <text>a 1,2-diacyl-sn-glycero-3-phospho-(1D-myo-inositol) + ATP = a 1,2-diacyl-sn-glycero-3-phospho-(1D-myo-inositol 4-phosphate) + ADP + H(+)</text>
        <dbReference type="Rhea" id="RHEA:19877"/>
        <dbReference type="ChEBI" id="CHEBI:15378"/>
        <dbReference type="ChEBI" id="CHEBI:30616"/>
        <dbReference type="ChEBI" id="CHEBI:57880"/>
        <dbReference type="ChEBI" id="CHEBI:58178"/>
        <dbReference type="ChEBI" id="CHEBI:456216"/>
        <dbReference type="EC" id="2.7.1.67"/>
    </reaction>
</comment>
<dbReference type="Pfam" id="PF00613">
    <property type="entry name" value="PI3Ka"/>
    <property type="match status" value="1"/>
</dbReference>
<accession>A0A061AYN8</accession>
<organism evidence="11">
    <name type="scientific">Rhodotorula toruloides</name>
    <name type="common">Yeast</name>
    <name type="synonym">Rhodosporidium toruloides</name>
    <dbReference type="NCBI Taxonomy" id="5286"/>
    <lineage>
        <taxon>Eukaryota</taxon>
        <taxon>Fungi</taxon>
        <taxon>Dikarya</taxon>
        <taxon>Basidiomycota</taxon>
        <taxon>Pucciniomycotina</taxon>
        <taxon>Microbotryomycetes</taxon>
        <taxon>Sporidiobolales</taxon>
        <taxon>Sporidiobolaceae</taxon>
        <taxon>Rhodotorula</taxon>
    </lineage>
</organism>
<dbReference type="CDD" id="cd05167">
    <property type="entry name" value="PI4Kc_III_alpha"/>
    <property type="match status" value="1"/>
</dbReference>
<dbReference type="GO" id="GO:0005737">
    <property type="term" value="C:cytoplasm"/>
    <property type="evidence" value="ECO:0007669"/>
    <property type="project" value="TreeGrafter"/>
</dbReference>
<dbReference type="FunFam" id="3.30.1010.10:FF:000014">
    <property type="entry name" value="Phosphatidylinositol 4-kinase STT4"/>
    <property type="match status" value="1"/>
</dbReference>
<evidence type="ECO:0000256" key="4">
    <source>
        <dbReference type="ARBA" id="ARBA00022679"/>
    </source>
</evidence>